<feature type="compositionally biased region" description="Polar residues" evidence="1">
    <location>
        <begin position="134"/>
        <end position="145"/>
    </location>
</feature>
<feature type="domain" description="FK506-binding protein 15-like" evidence="2">
    <location>
        <begin position="2"/>
        <end position="128"/>
    </location>
</feature>
<accession>W5M3N6</accession>
<feature type="region of interest" description="Disordered" evidence="1">
    <location>
        <begin position="78"/>
        <end position="145"/>
    </location>
</feature>
<dbReference type="PANTHER" id="PTHR44927:SF1">
    <property type="entry name" value="FK506-BINDING PROTEIN 15"/>
    <property type="match status" value="1"/>
</dbReference>
<dbReference type="Proteomes" id="UP000018468">
    <property type="component" value="Linkage group LG21"/>
</dbReference>
<dbReference type="Ensembl" id="ENSLOCT00000003000.1">
    <property type="protein sequence ID" value="ENSLOCP00000002994.1"/>
    <property type="gene ID" value="ENSLOCG00000002555.1"/>
</dbReference>
<keyword evidence="4" id="KW-1185">Reference proteome</keyword>
<dbReference type="Pfam" id="PF23649">
    <property type="entry name" value="FKBP15"/>
    <property type="match status" value="1"/>
</dbReference>
<feature type="compositionally biased region" description="Basic and acidic residues" evidence="1">
    <location>
        <begin position="79"/>
        <end position="125"/>
    </location>
</feature>
<reference evidence="3" key="3">
    <citation type="submission" date="2025-09" db="UniProtKB">
        <authorList>
            <consortium name="Ensembl"/>
        </authorList>
    </citation>
    <scope>IDENTIFICATION</scope>
</reference>
<name>W5M3N6_LEPOC</name>
<dbReference type="EMBL" id="AHAT01021565">
    <property type="status" value="NOT_ANNOTATED_CDS"/>
    <property type="molecule type" value="Genomic_DNA"/>
</dbReference>
<reference evidence="4" key="1">
    <citation type="submission" date="2011-12" db="EMBL/GenBank/DDBJ databases">
        <title>The Draft Genome of Lepisosteus oculatus.</title>
        <authorList>
            <consortium name="The Broad Institute Genome Assembly &amp; Analysis Group"/>
            <consortium name="Computational R&amp;D Group"/>
            <consortium name="and Sequencing Platform"/>
            <person name="Di Palma F."/>
            <person name="Alfoldi J."/>
            <person name="Johnson J."/>
            <person name="Berlin A."/>
            <person name="Gnerre S."/>
            <person name="Jaffe D."/>
            <person name="MacCallum I."/>
            <person name="Young S."/>
            <person name="Walker B.J."/>
            <person name="Lander E.S."/>
            <person name="Lindblad-Toh K."/>
        </authorList>
    </citation>
    <scope>NUCLEOTIDE SEQUENCE [LARGE SCALE GENOMIC DNA]</scope>
</reference>
<dbReference type="AlphaFoldDB" id="W5M3N6"/>
<sequence>MSQLQLEVTSHQQRDMELRSQLSAALQDAEKYSAQISTLQAQLAELGETSARAQGQYRAEKQRRKELEVRAANQEEELQDLRAEKEGLDRALADRKRKWAEERQRQEEELEEGRRSSQQELDHLRAQLRRARTSTDQATAAQVQI</sequence>
<dbReference type="STRING" id="7918.ENSLOCP00000002994"/>
<evidence type="ECO:0000313" key="3">
    <source>
        <dbReference type="Ensembl" id="ENSLOCP00000002994.1"/>
    </source>
</evidence>
<evidence type="ECO:0000259" key="2">
    <source>
        <dbReference type="Pfam" id="PF23649"/>
    </source>
</evidence>
<evidence type="ECO:0000313" key="4">
    <source>
        <dbReference type="Proteomes" id="UP000018468"/>
    </source>
</evidence>
<dbReference type="InParanoid" id="W5M3N6"/>
<dbReference type="HOGENOM" id="CLU_1786259_0_0_1"/>
<organism evidence="3 4">
    <name type="scientific">Lepisosteus oculatus</name>
    <name type="common">Spotted gar</name>
    <dbReference type="NCBI Taxonomy" id="7918"/>
    <lineage>
        <taxon>Eukaryota</taxon>
        <taxon>Metazoa</taxon>
        <taxon>Chordata</taxon>
        <taxon>Craniata</taxon>
        <taxon>Vertebrata</taxon>
        <taxon>Euteleostomi</taxon>
        <taxon>Actinopterygii</taxon>
        <taxon>Neopterygii</taxon>
        <taxon>Holostei</taxon>
        <taxon>Semionotiformes</taxon>
        <taxon>Lepisosteidae</taxon>
        <taxon>Lepisosteus</taxon>
    </lineage>
</organism>
<reference evidence="3" key="2">
    <citation type="submission" date="2025-08" db="UniProtKB">
        <authorList>
            <consortium name="Ensembl"/>
        </authorList>
    </citation>
    <scope>IDENTIFICATION</scope>
</reference>
<dbReference type="InterPro" id="IPR056598">
    <property type="entry name" value="FKBP-15_dom"/>
</dbReference>
<protein>
    <recommendedName>
        <fullName evidence="2">FK506-binding protein 15-like domain-containing protein</fullName>
    </recommendedName>
</protein>
<evidence type="ECO:0000256" key="1">
    <source>
        <dbReference type="SAM" id="MobiDB-lite"/>
    </source>
</evidence>
<dbReference type="Bgee" id="ENSLOCG00000002555">
    <property type="expression patterns" value="Expressed in muscle tissue and 13 other cell types or tissues"/>
</dbReference>
<dbReference type="PANTHER" id="PTHR44927">
    <property type="entry name" value="FK506-BINDING PROTEIN 15"/>
    <property type="match status" value="1"/>
</dbReference>
<dbReference type="eggNOG" id="KOG4725">
    <property type="taxonomic scope" value="Eukaryota"/>
</dbReference>
<proteinExistence type="predicted"/>